<gene>
    <name evidence="1" type="ORF">NQ176_g3285</name>
</gene>
<reference evidence="1" key="1">
    <citation type="submission" date="2022-08" db="EMBL/GenBank/DDBJ databases">
        <title>Genome Sequence of Lecanicillium fungicola.</title>
        <authorList>
            <person name="Buettner E."/>
        </authorList>
    </citation>
    <scope>NUCLEOTIDE SEQUENCE</scope>
    <source>
        <strain evidence="1">Babe33</strain>
    </source>
</reference>
<sequence>MDPNGPSYLGESDTGSALTPRLPPKARVRTGCLVCRARKVKCDEQRPNCQRCTKVKRKCVYKREPSLLPLKPATPTLGLAQAHANSSRPRLKTPSRRHCRGDPLQPHPDVGRHTPELGASGAAMDFEHVIRPSQSLLGSHDAAALVSCSRSEPITLQATSSNRDSPSARFYNTSTQFRVTTALDWLGASGSSAFSFRYFLEEVDVPAVSSIDSSNFMTIKSHITKLAIQDQLIGRGVLAAQGLYRAQVNRLSMVHAVSEYEALITAFQEMMVDNTVDFDNILSMALLLCICEVSLPNEDGPPSRIFSQSFETRLTTWLMSADRWPISMRIASWLQILHVVTKRSGCAGLLPESIFELLSNYMADVPSIAPLDDTDSTIAMYDVISAPIFLFYLKLLRISNRIQDLSHYRRSRITPEDQEEVTGIVGTLREALSRLWDARPPPLRFQPNQLRQHFSPAIAEPLTTVAGVCIVAYFGEVVGLRRTLGDNPFPSPESEQAMRQIRATVESECNSPTKDPLNPGFIRPLFFYAIETLREDETQWAVDCIKQVQSPTSRSEFIASLAQSLAKAQRTEQRRVATKYFCMSVFTVMVPRM</sequence>
<name>A0ACC1NJ84_9HYPO</name>
<protein>
    <submittedName>
        <fullName evidence="1">Uncharacterized protein</fullName>
    </submittedName>
</protein>
<proteinExistence type="predicted"/>
<dbReference type="Proteomes" id="UP001143910">
    <property type="component" value="Unassembled WGS sequence"/>
</dbReference>
<organism evidence="1 2">
    <name type="scientific">Zarea fungicola</name>
    <dbReference type="NCBI Taxonomy" id="93591"/>
    <lineage>
        <taxon>Eukaryota</taxon>
        <taxon>Fungi</taxon>
        <taxon>Dikarya</taxon>
        <taxon>Ascomycota</taxon>
        <taxon>Pezizomycotina</taxon>
        <taxon>Sordariomycetes</taxon>
        <taxon>Hypocreomycetidae</taxon>
        <taxon>Hypocreales</taxon>
        <taxon>Cordycipitaceae</taxon>
        <taxon>Zarea</taxon>
    </lineage>
</organism>
<dbReference type="EMBL" id="JANJQO010000288">
    <property type="protein sequence ID" value="KAJ2979387.1"/>
    <property type="molecule type" value="Genomic_DNA"/>
</dbReference>
<evidence type="ECO:0000313" key="1">
    <source>
        <dbReference type="EMBL" id="KAJ2979387.1"/>
    </source>
</evidence>
<evidence type="ECO:0000313" key="2">
    <source>
        <dbReference type="Proteomes" id="UP001143910"/>
    </source>
</evidence>
<keyword evidence="2" id="KW-1185">Reference proteome</keyword>
<comment type="caution">
    <text evidence="1">The sequence shown here is derived from an EMBL/GenBank/DDBJ whole genome shotgun (WGS) entry which is preliminary data.</text>
</comment>
<accession>A0ACC1NJ84</accession>